<feature type="compositionally biased region" description="Low complexity" evidence="1">
    <location>
        <begin position="39"/>
        <end position="52"/>
    </location>
</feature>
<keyword evidence="4" id="KW-1185">Reference proteome</keyword>
<protein>
    <submittedName>
        <fullName evidence="3">Uncharacterized protein</fullName>
    </submittedName>
</protein>
<feature type="transmembrane region" description="Helical" evidence="2">
    <location>
        <begin position="109"/>
        <end position="130"/>
    </location>
</feature>
<evidence type="ECO:0000313" key="3">
    <source>
        <dbReference type="EMBL" id="MBG0562537.1"/>
    </source>
</evidence>
<reference evidence="3" key="1">
    <citation type="submission" date="2020-11" db="EMBL/GenBank/DDBJ databases">
        <title>Isolation and identification of active actinomycetes.</title>
        <authorList>
            <person name="Sun X."/>
        </authorList>
    </citation>
    <scope>NUCLEOTIDE SEQUENCE</scope>
    <source>
        <strain evidence="3">NEAU-A11</strain>
    </source>
</reference>
<dbReference type="Proteomes" id="UP000598146">
    <property type="component" value="Unassembled WGS sequence"/>
</dbReference>
<dbReference type="EMBL" id="JADQTO010000005">
    <property type="protein sequence ID" value="MBG0562537.1"/>
    <property type="molecule type" value="Genomic_DNA"/>
</dbReference>
<evidence type="ECO:0000256" key="2">
    <source>
        <dbReference type="SAM" id="Phobius"/>
    </source>
</evidence>
<dbReference type="PROSITE" id="PS51257">
    <property type="entry name" value="PROKAR_LIPOPROTEIN"/>
    <property type="match status" value="1"/>
</dbReference>
<dbReference type="RefSeq" id="WP_196414302.1">
    <property type="nucleotide sequence ID" value="NZ_JADQTO010000005.1"/>
</dbReference>
<evidence type="ECO:0000313" key="4">
    <source>
        <dbReference type="Proteomes" id="UP000598146"/>
    </source>
</evidence>
<keyword evidence="2" id="KW-0812">Transmembrane</keyword>
<feature type="region of interest" description="Disordered" evidence="1">
    <location>
        <begin position="28"/>
        <end position="104"/>
    </location>
</feature>
<evidence type="ECO:0000256" key="1">
    <source>
        <dbReference type="SAM" id="MobiDB-lite"/>
    </source>
</evidence>
<organism evidence="3 4">
    <name type="scientific">Actinoplanes aureus</name>
    <dbReference type="NCBI Taxonomy" id="2792083"/>
    <lineage>
        <taxon>Bacteria</taxon>
        <taxon>Bacillati</taxon>
        <taxon>Actinomycetota</taxon>
        <taxon>Actinomycetes</taxon>
        <taxon>Micromonosporales</taxon>
        <taxon>Micromonosporaceae</taxon>
        <taxon>Actinoplanes</taxon>
    </lineage>
</organism>
<comment type="caution">
    <text evidence="3">The sequence shown here is derived from an EMBL/GenBank/DDBJ whole genome shotgun (WGS) entry which is preliminary data.</text>
</comment>
<accession>A0A931C8A0</accession>
<gene>
    <name evidence="3" type="ORF">I4J89_13815</name>
</gene>
<sequence length="136" mass="13283">MNRNQLTTIGVGILLGLILLFVVLASCGPDDDGDNTGQPVASPSASVSAPPSGSLPPENPSSGPPSGTLPAEPGEGGPEPDPTTDPVATRTPSGGVDAGGGSGITGRRVALLVTGTFLLMAAIGTAGYAVRRPNRG</sequence>
<proteinExistence type="predicted"/>
<dbReference type="AlphaFoldDB" id="A0A931C8A0"/>
<name>A0A931C8A0_9ACTN</name>
<keyword evidence="2" id="KW-1133">Transmembrane helix</keyword>
<keyword evidence="2" id="KW-0472">Membrane</keyword>
<feature type="compositionally biased region" description="Pro residues" evidence="1">
    <location>
        <begin position="53"/>
        <end position="63"/>
    </location>
</feature>